<comment type="caution">
    <text evidence="4">The sequence shown here is derived from an EMBL/GenBank/DDBJ whole genome shotgun (WGS) entry which is preliminary data.</text>
</comment>
<evidence type="ECO:0000313" key="4">
    <source>
        <dbReference type="EMBL" id="MBO0353889.1"/>
    </source>
</evidence>
<keyword evidence="1 2" id="KW-0238">DNA-binding</keyword>
<dbReference type="RefSeq" id="WP_207032678.1">
    <property type="nucleotide sequence ID" value="NZ_JAFLNL010000003.1"/>
</dbReference>
<proteinExistence type="predicted"/>
<evidence type="ECO:0000256" key="1">
    <source>
        <dbReference type="ARBA" id="ARBA00023125"/>
    </source>
</evidence>
<dbReference type="Gene3D" id="1.10.357.10">
    <property type="entry name" value="Tetracycline Repressor, domain 2"/>
    <property type="match status" value="1"/>
</dbReference>
<evidence type="ECO:0000313" key="5">
    <source>
        <dbReference type="Proteomes" id="UP000664044"/>
    </source>
</evidence>
<evidence type="ECO:0000259" key="3">
    <source>
        <dbReference type="PROSITE" id="PS50977"/>
    </source>
</evidence>
<protein>
    <submittedName>
        <fullName evidence="4">TetR family transcriptional regulator</fullName>
    </submittedName>
</protein>
<dbReference type="PANTHER" id="PTHR30328">
    <property type="entry name" value="TRANSCRIPTIONAL REPRESSOR"/>
    <property type="match status" value="1"/>
</dbReference>
<keyword evidence="5" id="KW-1185">Reference proteome</keyword>
<feature type="DNA-binding region" description="H-T-H motif" evidence="2">
    <location>
        <begin position="24"/>
        <end position="43"/>
    </location>
</feature>
<organism evidence="4 5">
    <name type="scientific">Flagellimonas aurea</name>
    <dbReference type="NCBI Taxonomy" id="2915619"/>
    <lineage>
        <taxon>Bacteria</taxon>
        <taxon>Pseudomonadati</taxon>
        <taxon>Bacteroidota</taxon>
        <taxon>Flavobacteriia</taxon>
        <taxon>Flavobacteriales</taxon>
        <taxon>Flavobacteriaceae</taxon>
        <taxon>Flagellimonas</taxon>
    </lineage>
</organism>
<evidence type="ECO:0000256" key="2">
    <source>
        <dbReference type="PROSITE-ProRule" id="PRU00335"/>
    </source>
</evidence>
<dbReference type="PANTHER" id="PTHR30328:SF54">
    <property type="entry name" value="HTH-TYPE TRANSCRIPTIONAL REPRESSOR SCO4008"/>
    <property type="match status" value="1"/>
</dbReference>
<dbReference type="Pfam" id="PF00440">
    <property type="entry name" value="TetR_N"/>
    <property type="match status" value="1"/>
</dbReference>
<accession>A0ABS3G4A5</accession>
<dbReference type="InterPro" id="IPR050109">
    <property type="entry name" value="HTH-type_TetR-like_transc_reg"/>
</dbReference>
<dbReference type="Proteomes" id="UP000664044">
    <property type="component" value="Unassembled WGS sequence"/>
</dbReference>
<reference evidence="4 5" key="1">
    <citation type="submission" date="2021-03" db="EMBL/GenBank/DDBJ databases">
        <title>Muricauda lutimaris sp. nov. and Muricauda ruestringensis sp. nov, two marine members of the Flavobacteriaceae isolated from deep sea sediments of Western Pacific.</title>
        <authorList>
            <person name="Zhao S."/>
            <person name="Liu R."/>
        </authorList>
    </citation>
    <scope>NUCLEOTIDE SEQUENCE [LARGE SCALE GENOMIC DNA]</scope>
    <source>
        <strain evidence="4 5">BC31-1-A7</strain>
    </source>
</reference>
<dbReference type="PRINTS" id="PR00455">
    <property type="entry name" value="HTHTETR"/>
</dbReference>
<dbReference type="InterPro" id="IPR001647">
    <property type="entry name" value="HTH_TetR"/>
</dbReference>
<dbReference type="PROSITE" id="PS50977">
    <property type="entry name" value="HTH_TETR_2"/>
    <property type="match status" value="1"/>
</dbReference>
<dbReference type="InterPro" id="IPR009057">
    <property type="entry name" value="Homeodomain-like_sf"/>
</dbReference>
<gene>
    <name evidence="4" type="ORF">J0656_07660</name>
</gene>
<dbReference type="SUPFAM" id="SSF46689">
    <property type="entry name" value="Homeodomain-like"/>
    <property type="match status" value="1"/>
</dbReference>
<name>A0ABS3G4A5_9FLAO</name>
<dbReference type="EMBL" id="JAFLNL010000003">
    <property type="protein sequence ID" value="MBO0353889.1"/>
    <property type="molecule type" value="Genomic_DNA"/>
</dbReference>
<feature type="domain" description="HTH tetR-type" evidence="3">
    <location>
        <begin position="1"/>
        <end position="61"/>
    </location>
</feature>
<sequence>MIGKKEILRCSVESFTKYGSKHFTMDEIAQTLGISKKTIYKYFKGKEDLVMASVKVLTDEFAFEVEQIIKENQDPITSIVLIYENGFERLKKFRPSFIFGIKKYYPSAYEVFQGFRSHIIKTVIYDLLEKAKKNGFILHEVKLDLFCDLYFNKFEEILFKDNYFIERYLDTDVFKHLIIYNLRGITVSGYDNKLLG</sequence>